<evidence type="ECO:0000256" key="1">
    <source>
        <dbReference type="SAM" id="SignalP"/>
    </source>
</evidence>
<keyword evidence="4" id="KW-1185">Reference proteome</keyword>
<name>A0A7W9E7X2_9CAUL</name>
<feature type="chain" id="PRO_5030760621" description="DUF2059 domain-containing protein" evidence="1">
    <location>
        <begin position="22"/>
        <end position="180"/>
    </location>
</feature>
<dbReference type="AlphaFoldDB" id="A0A7W9E7X2"/>
<dbReference type="RefSeq" id="WP_123286811.1">
    <property type="nucleotide sequence ID" value="NZ_JACIJB010000017.1"/>
</dbReference>
<proteinExistence type="predicted"/>
<dbReference type="EMBL" id="JACIJB010000017">
    <property type="protein sequence ID" value="MBB5661822.1"/>
    <property type="molecule type" value="Genomic_DNA"/>
</dbReference>
<dbReference type="OrthoDB" id="7202432at2"/>
<dbReference type="Pfam" id="PF09832">
    <property type="entry name" value="DUF2059"/>
    <property type="match status" value="1"/>
</dbReference>
<gene>
    <name evidence="3" type="ORF">FHS65_002592</name>
</gene>
<sequence length="180" mass="19718">MRRLLSLIAVVAALLAMPSLAAAQAVAPDPDLAGRQALAVRYIELSMGGNVREQVEGWIETDLSQSDDMTDEERAWMRNNMPGLMLAMIEGLSADLAPIYAETFTTEELEAMVAFFESPIGRSIATKQFELAEREQAVVAIHMLTFVESMWSKYCAAFECEDSLMLPGAAMPKTGSGLRH</sequence>
<dbReference type="InterPro" id="IPR018637">
    <property type="entry name" value="DUF2059"/>
</dbReference>
<comment type="caution">
    <text evidence="3">The sequence shown here is derived from an EMBL/GenBank/DDBJ whole genome shotgun (WGS) entry which is preliminary data.</text>
</comment>
<feature type="domain" description="DUF2059" evidence="2">
    <location>
        <begin position="93"/>
        <end position="139"/>
    </location>
</feature>
<keyword evidence="1" id="KW-0732">Signal</keyword>
<feature type="signal peptide" evidence="1">
    <location>
        <begin position="1"/>
        <end position="21"/>
    </location>
</feature>
<protein>
    <recommendedName>
        <fullName evidence="2">DUF2059 domain-containing protein</fullName>
    </recommendedName>
</protein>
<evidence type="ECO:0000259" key="2">
    <source>
        <dbReference type="Pfam" id="PF09832"/>
    </source>
</evidence>
<evidence type="ECO:0000313" key="3">
    <source>
        <dbReference type="EMBL" id="MBB5661822.1"/>
    </source>
</evidence>
<dbReference type="Proteomes" id="UP000548978">
    <property type="component" value="Unassembled WGS sequence"/>
</dbReference>
<evidence type="ECO:0000313" key="4">
    <source>
        <dbReference type="Proteomes" id="UP000548978"/>
    </source>
</evidence>
<organism evidence="3 4">
    <name type="scientific">Brevundimonas halotolerans</name>
    <dbReference type="NCBI Taxonomy" id="69670"/>
    <lineage>
        <taxon>Bacteria</taxon>
        <taxon>Pseudomonadati</taxon>
        <taxon>Pseudomonadota</taxon>
        <taxon>Alphaproteobacteria</taxon>
        <taxon>Caulobacterales</taxon>
        <taxon>Caulobacteraceae</taxon>
        <taxon>Brevundimonas</taxon>
    </lineage>
</organism>
<reference evidence="3 4" key="1">
    <citation type="submission" date="2020-08" db="EMBL/GenBank/DDBJ databases">
        <title>Genomic Encyclopedia of Type Strains, Phase IV (KMG-IV): sequencing the most valuable type-strain genomes for metagenomic binning, comparative biology and taxonomic classification.</title>
        <authorList>
            <person name="Goeker M."/>
        </authorList>
    </citation>
    <scope>NUCLEOTIDE SEQUENCE [LARGE SCALE GENOMIC DNA]</scope>
    <source>
        <strain evidence="3 4">DSM 24448</strain>
    </source>
</reference>
<accession>A0A7W9E7X2</accession>